<evidence type="ECO:0000256" key="1">
    <source>
        <dbReference type="ARBA" id="ARBA00022617"/>
    </source>
</evidence>
<dbReference type="Gene3D" id="1.10.490.10">
    <property type="entry name" value="Globins"/>
    <property type="match status" value="1"/>
</dbReference>
<dbReference type="InterPro" id="IPR012292">
    <property type="entry name" value="Globin/Proto"/>
</dbReference>
<dbReference type="InterPro" id="IPR009050">
    <property type="entry name" value="Globin-like_sf"/>
</dbReference>
<dbReference type="Proteomes" id="UP000015347">
    <property type="component" value="Unassembled WGS sequence"/>
</dbReference>
<dbReference type="GO" id="GO:0020037">
    <property type="term" value="F:heme binding"/>
    <property type="evidence" value="ECO:0007669"/>
    <property type="project" value="InterPro"/>
</dbReference>
<dbReference type="GO" id="GO:0071500">
    <property type="term" value="P:cellular response to nitrosative stress"/>
    <property type="evidence" value="ECO:0007669"/>
    <property type="project" value="TreeGrafter"/>
</dbReference>
<keyword evidence="3" id="KW-0479">Metal-binding</keyword>
<sequence length="141" mass="15554">MLTQGEIKAIRASWLLVAANRAELGERFYKNLFRAAPEVRPMFTNGPRVQGRKLMETLAIVVDSLDDLAPLLPTIRQLGASHAALGVRPEHFDLVGRILLQTLVEAAGEEMPNGATDAWTKAYQAVASAMINEEMPKPNRF</sequence>
<proteinExistence type="inferred from homology"/>
<evidence type="ECO:0000256" key="2">
    <source>
        <dbReference type="ARBA" id="ARBA00022621"/>
    </source>
</evidence>
<dbReference type="HOGENOM" id="CLU_003827_13_3_5"/>
<dbReference type="GO" id="GO:0046872">
    <property type="term" value="F:metal ion binding"/>
    <property type="evidence" value="ECO:0007669"/>
    <property type="project" value="UniProtKB-KW"/>
</dbReference>
<protein>
    <submittedName>
        <fullName evidence="7">Putative bacterial hemoglobin</fullName>
    </submittedName>
</protein>
<keyword evidence="1 5" id="KW-0349">Heme</keyword>
<dbReference type="PANTHER" id="PTHR43396:SF3">
    <property type="entry name" value="FLAVOHEMOPROTEIN"/>
    <property type="match status" value="1"/>
</dbReference>
<keyword evidence="8" id="KW-1185">Reference proteome</keyword>
<reference evidence="8" key="1">
    <citation type="journal article" date="2014" name="Stand. Genomic Sci.">
        <title>Genome sequence of the exopolysaccharide-producing Salipiger mucosus type strain (DSM 16094(T)), a moderately halophilic member of the Roseobacter clade.</title>
        <authorList>
            <person name="Riedel T."/>
            <person name="Spring S."/>
            <person name="Fiebig A."/>
            <person name="Petersen J."/>
            <person name="Kyrpides N.C."/>
            <person name="Goker M."/>
            <person name="Klenk H.P."/>
        </authorList>
    </citation>
    <scope>NUCLEOTIDE SEQUENCE [LARGE SCALE GENOMIC DNA]</scope>
    <source>
        <strain evidence="8">DSM 16094</strain>
    </source>
</reference>
<dbReference type="Pfam" id="PF00042">
    <property type="entry name" value="Globin"/>
    <property type="match status" value="1"/>
</dbReference>
<dbReference type="GO" id="GO:0019825">
    <property type="term" value="F:oxygen binding"/>
    <property type="evidence" value="ECO:0007669"/>
    <property type="project" value="InterPro"/>
</dbReference>
<dbReference type="InterPro" id="IPR000971">
    <property type="entry name" value="Globin"/>
</dbReference>
<evidence type="ECO:0000256" key="3">
    <source>
        <dbReference type="ARBA" id="ARBA00022723"/>
    </source>
</evidence>
<dbReference type="STRING" id="1123237.Salmuc_04239"/>
<feature type="domain" description="Globin" evidence="6">
    <location>
        <begin position="1"/>
        <end position="135"/>
    </location>
</feature>
<gene>
    <name evidence="7" type="ORF">Salmuc_04239</name>
</gene>
<keyword evidence="4" id="KW-0408">Iron</keyword>
<dbReference type="SUPFAM" id="SSF46458">
    <property type="entry name" value="Globin-like"/>
    <property type="match status" value="1"/>
</dbReference>
<accession>S9QGF4</accession>
<evidence type="ECO:0000259" key="6">
    <source>
        <dbReference type="PROSITE" id="PS01033"/>
    </source>
</evidence>
<dbReference type="GO" id="GO:0071949">
    <property type="term" value="F:FAD binding"/>
    <property type="evidence" value="ECO:0007669"/>
    <property type="project" value="TreeGrafter"/>
</dbReference>
<dbReference type="RefSeq" id="WP_020040424.1">
    <property type="nucleotide sequence ID" value="NZ_KE557279.1"/>
</dbReference>
<name>S9QGF4_9RHOB</name>
<dbReference type="GO" id="GO:0005344">
    <property type="term" value="F:oxygen carrier activity"/>
    <property type="evidence" value="ECO:0007669"/>
    <property type="project" value="UniProtKB-KW"/>
</dbReference>
<dbReference type="eggNOG" id="COG1017">
    <property type="taxonomic scope" value="Bacteria"/>
</dbReference>
<evidence type="ECO:0000313" key="8">
    <source>
        <dbReference type="Proteomes" id="UP000015347"/>
    </source>
</evidence>
<comment type="similarity">
    <text evidence="5">Belongs to the globin family.</text>
</comment>
<evidence type="ECO:0000256" key="4">
    <source>
        <dbReference type="ARBA" id="ARBA00023004"/>
    </source>
</evidence>
<dbReference type="PROSITE" id="PS01033">
    <property type="entry name" value="GLOBIN"/>
    <property type="match status" value="1"/>
</dbReference>
<keyword evidence="2 5" id="KW-0561">Oxygen transport</keyword>
<evidence type="ECO:0000256" key="5">
    <source>
        <dbReference type="RuleBase" id="RU000356"/>
    </source>
</evidence>
<comment type="caution">
    <text evidence="7">The sequence shown here is derived from an EMBL/GenBank/DDBJ whole genome shotgun (WGS) entry which is preliminary data.</text>
</comment>
<dbReference type="GO" id="GO:0008941">
    <property type="term" value="F:nitric oxide dioxygenase NAD(P)H activity"/>
    <property type="evidence" value="ECO:0007669"/>
    <property type="project" value="TreeGrafter"/>
</dbReference>
<dbReference type="GO" id="GO:0046210">
    <property type="term" value="P:nitric oxide catabolic process"/>
    <property type="evidence" value="ECO:0007669"/>
    <property type="project" value="TreeGrafter"/>
</dbReference>
<evidence type="ECO:0000313" key="7">
    <source>
        <dbReference type="EMBL" id="EPX78658.1"/>
    </source>
</evidence>
<dbReference type="AlphaFoldDB" id="S9QGF4"/>
<dbReference type="PANTHER" id="PTHR43396">
    <property type="entry name" value="FLAVOHEMOPROTEIN"/>
    <property type="match status" value="1"/>
</dbReference>
<keyword evidence="5" id="KW-0813">Transport</keyword>
<dbReference type="EMBL" id="APVH01000038">
    <property type="protein sequence ID" value="EPX78658.1"/>
    <property type="molecule type" value="Genomic_DNA"/>
</dbReference>
<organism evidence="7 8">
    <name type="scientific">Salipiger mucosus DSM 16094</name>
    <dbReference type="NCBI Taxonomy" id="1123237"/>
    <lineage>
        <taxon>Bacteria</taxon>
        <taxon>Pseudomonadati</taxon>
        <taxon>Pseudomonadota</taxon>
        <taxon>Alphaproteobacteria</taxon>
        <taxon>Rhodobacterales</taxon>
        <taxon>Roseobacteraceae</taxon>
        <taxon>Salipiger</taxon>
    </lineage>
</organism>